<reference evidence="2" key="2">
    <citation type="journal article" date="2019" name="Mol. Plant Microbe Interact.">
        <title>Genome sequence resources for four phytopathogenic fungi from the Colletotrichum orbiculare species complex.</title>
        <authorList>
            <person name="Gan P."/>
            <person name="Tsushima A."/>
            <person name="Narusaka M."/>
            <person name="Narusaka Y."/>
            <person name="Takano Y."/>
            <person name="Kubo Y."/>
            <person name="Shirasu K."/>
        </authorList>
    </citation>
    <scope>GENOME REANNOTATION</scope>
    <source>
        <strain evidence="2">104-T / ATCC 96160 / CBS 514.97 / LARS 414 / MAFF 240422</strain>
    </source>
</reference>
<reference evidence="2" key="1">
    <citation type="journal article" date="2013" name="New Phytol.">
        <title>Comparative genomic and transcriptomic analyses reveal the hemibiotrophic stage shift of Colletotrichum fungi.</title>
        <authorList>
            <person name="Gan P."/>
            <person name="Ikeda K."/>
            <person name="Irieda H."/>
            <person name="Narusaka M."/>
            <person name="O'Connell R.J."/>
            <person name="Narusaka Y."/>
            <person name="Takano Y."/>
            <person name="Kubo Y."/>
            <person name="Shirasu K."/>
        </authorList>
    </citation>
    <scope>NUCLEOTIDE SEQUENCE [LARGE SCALE GENOMIC DNA]</scope>
    <source>
        <strain evidence="2">104-T / ATCC 96160 / CBS 514.97 / LARS 414 / MAFF 240422</strain>
    </source>
</reference>
<dbReference type="AlphaFoldDB" id="A0A484FCP6"/>
<evidence type="ECO:0000313" key="2">
    <source>
        <dbReference type="Proteomes" id="UP000014480"/>
    </source>
</evidence>
<organism evidence="1 2">
    <name type="scientific">Colletotrichum orbiculare (strain 104-T / ATCC 96160 / CBS 514.97 / LARS 414 / MAFF 240422)</name>
    <name type="common">Cucumber anthracnose fungus</name>
    <name type="synonym">Colletotrichum lagenarium</name>
    <dbReference type="NCBI Taxonomy" id="1213857"/>
    <lineage>
        <taxon>Eukaryota</taxon>
        <taxon>Fungi</taxon>
        <taxon>Dikarya</taxon>
        <taxon>Ascomycota</taxon>
        <taxon>Pezizomycotina</taxon>
        <taxon>Sordariomycetes</taxon>
        <taxon>Hypocreomycetidae</taxon>
        <taxon>Glomerellales</taxon>
        <taxon>Glomerellaceae</taxon>
        <taxon>Colletotrichum</taxon>
        <taxon>Colletotrichum orbiculare species complex</taxon>
    </lineage>
</organism>
<sequence length="94" mass="10305">MLVQILPQMDNPGAYSCPASHSAFGPAAGRTADDALYPSWVPDWSGIRQPGLASYDVSETSHMDKPWVHSSLKDIKRSMRICGVKKLNKTFRGA</sequence>
<proteinExistence type="predicted"/>
<name>A0A484FCP6_COLOR</name>
<accession>A0A484FCP6</accession>
<comment type="caution">
    <text evidence="1">The sequence shown here is derived from an EMBL/GenBank/DDBJ whole genome shotgun (WGS) entry which is preliminary data.</text>
</comment>
<dbReference type="OrthoDB" id="2157530at2759"/>
<evidence type="ECO:0000313" key="1">
    <source>
        <dbReference type="EMBL" id="TDZ16130.1"/>
    </source>
</evidence>
<dbReference type="Proteomes" id="UP000014480">
    <property type="component" value="Unassembled WGS sequence"/>
</dbReference>
<dbReference type="EMBL" id="AMCV02000037">
    <property type="protein sequence ID" value="TDZ16130.1"/>
    <property type="molecule type" value="Genomic_DNA"/>
</dbReference>
<keyword evidence="2" id="KW-1185">Reference proteome</keyword>
<protein>
    <submittedName>
        <fullName evidence="1">Uncharacterized protein</fullName>
    </submittedName>
</protein>
<gene>
    <name evidence="1" type="ORF">Cob_v011001</name>
</gene>